<proteinExistence type="predicted"/>
<keyword evidence="3" id="KW-1185">Reference proteome</keyword>
<protein>
    <submittedName>
        <fullName evidence="2">Glr3970 protein</fullName>
    </submittedName>
</protein>
<dbReference type="Proteomes" id="UP000000557">
    <property type="component" value="Chromosome"/>
</dbReference>
<sequence length="220" mass="23409">MLERVLEPEVMDSQAEAEAYDAMDHGEVNARFVADVLALGPADGPWLDLGTGPAHLPVLLASERPDIRITAVDLAAPMLAIARRRVEAAGLAGRITLVHGDAKAPALGAARFACVFSNSLVHHLPQPAPFWQACARLLAPGGVLFVRDLARPDSLSRRDALVEQYAAGCDDDQRRLFAESLQAALIPAEVASQARAAGLTGAQVAMSSDRHWTLIRRGAV</sequence>
<dbReference type="InterPro" id="IPR029063">
    <property type="entry name" value="SAM-dependent_MTases_sf"/>
</dbReference>
<dbReference type="Gene3D" id="3.40.50.150">
    <property type="entry name" value="Vaccinia Virus protein VP39"/>
    <property type="match status" value="1"/>
</dbReference>
<dbReference type="CDD" id="cd02440">
    <property type="entry name" value="AdoMet_MTases"/>
    <property type="match status" value="1"/>
</dbReference>
<dbReference type="AlphaFoldDB" id="Q7NEB0"/>
<dbReference type="PANTHER" id="PTHR43591">
    <property type="entry name" value="METHYLTRANSFERASE"/>
    <property type="match status" value="1"/>
</dbReference>
<reference evidence="2 3" key="2">
    <citation type="journal article" date="2003" name="DNA Res.">
        <title>Complete genome structure of Gloeobacter violaceus PCC 7421, a cyanobacterium that lacks thylakoids (supplement).</title>
        <authorList>
            <person name="Nakamura Y."/>
            <person name="Kaneko T."/>
            <person name="Sato S."/>
            <person name="Mimuro M."/>
            <person name="Miyashita H."/>
            <person name="Tsuchiya T."/>
            <person name="Sasamoto S."/>
            <person name="Watanabe A."/>
            <person name="Kawashima K."/>
            <person name="Kishida Y."/>
            <person name="Kiyokawa C."/>
            <person name="Kohara M."/>
            <person name="Matsumoto M."/>
            <person name="Matsuno A."/>
            <person name="Nakazaki N."/>
            <person name="Shimpo S."/>
            <person name="Takeuchi C."/>
            <person name="Yamada M."/>
            <person name="Tabata S."/>
        </authorList>
    </citation>
    <scope>NUCLEOTIDE SEQUENCE [LARGE SCALE GENOMIC DNA]</scope>
    <source>
        <strain evidence="3">ATCC 29082 / PCC 7421</strain>
    </source>
</reference>
<dbReference type="GO" id="GO:0008168">
    <property type="term" value="F:methyltransferase activity"/>
    <property type="evidence" value="ECO:0000318"/>
    <property type="project" value="GO_Central"/>
</dbReference>
<reference evidence="2 3" key="1">
    <citation type="journal article" date="2003" name="DNA Res.">
        <title>Complete genome structure of Gloeobacter violaceus PCC 7421, a cyanobacterium that lacks thylakoids.</title>
        <authorList>
            <person name="Nakamura Y."/>
            <person name="Kaneko T."/>
            <person name="Sato S."/>
            <person name="Mimuro M."/>
            <person name="Miyashita H."/>
            <person name="Tsuchiya T."/>
            <person name="Sasamoto S."/>
            <person name="Watanabe A."/>
            <person name="Kawashima K."/>
            <person name="Kishida Y."/>
            <person name="Kiyokawa C."/>
            <person name="Kohara M."/>
            <person name="Matsumoto M."/>
            <person name="Matsuno A."/>
            <person name="Nakazaki N."/>
            <person name="Shimpo S."/>
            <person name="Takeuchi C."/>
            <person name="Yamada M."/>
            <person name="Tabata S."/>
        </authorList>
    </citation>
    <scope>NUCLEOTIDE SEQUENCE [LARGE SCALE GENOMIC DNA]</scope>
    <source>
        <strain evidence="3">ATCC 29082 / PCC 7421</strain>
    </source>
</reference>
<dbReference type="EMBL" id="BA000045">
    <property type="protein sequence ID" value="BAC91911.1"/>
    <property type="molecule type" value="Genomic_DNA"/>
</dbReference>
<dbReference type="Pfam" id="PF13649">
    <property type="entry name" value="Methyltransf_25"/>
    <property type="match status" value="1"/>
</dbReference>
<dbReference type="HOGENOM" id="CLU_108522_0_0_3"/>
<dbReference type="EnsemblBacteria" id="BAC91911">
    <property type="protein sequence ID" value="BAC91911"/>
    <property type="gene ID" value="BAC91911"/>
</dbReference>
<dbReference type="PhylomeDB" id="Q7NEB0"/>
<dbReference type="OrthoDB" id="9778766at2"/>
<dbReference type="InterPro" id="IPR041698">
    <property type="entry name" value="Methyltransf_25"/>
</dbReference>
<evidence type="ECO:0000313" key="2">
    <source>
        <dbReference type="EMBL" id="BAC91911.1"/>
    </source>
</evidence>
<dbReference type="eggNOG" id="COG2226">
    <property type="taxonomic scope" value="Bacteria"/>
</dbReference>
<evidence type="ECO:0000259" key="1">
    <source>
        <dbReference type="Pfam" id="PF13649"/>
    </source>
</evidence>
<dbReference type="STRING" id="251221.gene:10761487"/>
<dbReference type="InParanoid" id="Q7NEB0"/>
<name>Q7NEB0_GLOVI</name>
<feature type="domain" description="Methyltransferase" evidence="1">
    <location>
        <begin position="47"/>
        <end position="142"/>
    </location>
</feature>
<dbReference type="KEGG" id="gvi:glr3970"/>
<gene>
    <name evidence="2" type="ordered locus">glr3970</name>
</gene>
<dbReference type="SUPFAM" id="SSF53335">
    <property type="entry name" value="S-adenosyl-L-methionine-dependent methyltransferases"/>
    <property type="match status" value="1"/>
</dbReference>
<evidence type="ECO:0000313" key="3">
    <source>
        <dbReference type="Proteomes" id="UP000000557"/>
    </source>
</evidence>
<organism evidence="2 3">
    <name type="scientific">Gloeobacter violaceus (strain ATCC 29082 / PCC 7421)</name>
    <dbReference type="NCBI Taxonomy" id="251221"/>
    <lineage>
        <taxon>Bacteria</taxon>
        <taxon>Bacillati</taxon>
        <taxon>Cyanobacteriota</taxon>
        <taxon>Cyanophyceae</taxon>
        <taxon>Gloeobacterales</taxon>
        <taxon>Gloeobacteraceae</taxon>
        <taxon>Gloeobacter</taxon>
    </lineage>
</organism>
<accession>Q7NEB0</accession>